<accession>A0ABQ8IYZ0</accession>
<dbReference type="Proteomes" id="UP000887458">
    <property type="component" value="Unassembled WGS sequence"/>
</dbReference>
<evidence type="ECO:0000313" key="1">
    <source>
        <dbReference type="EMBL" id="KAH9415537.1"/>
    </source>
</evidence>
<reference evidence="1 2" key="2">
    <citation type="journal article" date="2022" name="Mol. Biol. Evol.">
        <title>Comparative Genomics Reveals Insights into the Divergent Evolution of Astigmatic Mites and Household Pest Adaptations.</title>
        <authorList>
            <person name="Xiong Q."/>
            <person name="Wan A.T."/>
            <person name="Liu X."/>
            <person name="Fung C.S."/>
            <person name="Xiao X."/>
            <person name="Malainual N."/>
            <person name="Hou J."/>
            <person name="Wang L."/>
            <person name="Wang M."/>
            <person name="Yang K.Y."/>
            <person name="Cui Y."/>
            <person name="Leung E.L."/>
            <person name="Nong W."/>
            <person name="Shin S.K."/>
            <person name="Au S.W."/>
            <person name="Jeong K.Y."/>
            <person name="Chew F.T."/>
            <person name="Hui J.H."/>
            <person name="Leung T.F."/>
            <person name="Tungtrongchitr A."/>
            <person name="Zhong N."/>
            <person name="Liu Z."/>
            <person name="Tsui S.K."/>
        </authorList>
    </citation>
    <scope>NUCLEOTIDE SEQUENCE [LARGE SCALE GENOMIC DNA]</scope>
    <source>
        <strain evidence="1">Derp</strain>
    </source>
</reference>
<protein>
    <submittedName>
        <fullName evidence="1">Uncharacterized protein</fullName>
    </submittedName>
</protein>
<sequence>MTFSLFSALKFYPYRAFSKACFNASSNCPLAVRLGTANSIAILRPISSRVSINSAIDLAVKKL</sequence>
<evidence type="ECO:0000313" key="2">
    <source>
        <dbReference type="Proteomes" id="UP000887458"/>
    </source>
</evidence>
<gene>
    <name evidence="1" type="ORF">DERP_000022</name>
</gene>
<dbReference type="EMBL" id="NJHN03000095">
    <property type="protein sequence ID" value="KAH9415537.1"/>
    <property type="molecule type" value="Genomic_DNA"/>
</dbReference>
<keyword evidence="2" id="KW-1185">Reference proteome</keyword>
<organism evidence="1 2">
    <name type="scientific">Dermatophagoides pteronyssinus</name>
    <name type="common">European house dust mite</name>
    <dbReference type="NCBI Taxonomy" id="6956"/>
    <lineage>
        <taxon>Eukaryota</taxon>
        <taxon>Metazoa</taxon>
        <taxon>Ecdysozoa</taxon>
        <taxon>Arthropoda</taxon>
        <taxon>Chelicerata</taxon>
        <taxon>Arachnida</taxon>
        <taxon>Acari</taxon>
        <taxon>Acariformes</taxon>
        <taxon>Sarcoptiformes</taxon>
        <taxon>Astigmata</taxon>
        <taxon>Psoroptidia</taxon>
        <taxon>Analgoidea</taxon>
        <taxon>Pyroglyphidae</taxon>
        <taxon>Dermatophagoidinae</taxon>
        <taxon>Dermatophagoides</taxon>
    </lineage>
</organism>
<name>A0ABQ8IYZ0_DERPT</name>
<reference evidence="1 2" key="1">
    <citation type="journal article" date="2018" name="J. Allergy Clin. Immunol.">
        <title>High-quality assembly of Dermatophagoides pteronyssinus genome and transcriptome reveals a wide range of novel allergens.</title>
        <authorList>
            <person name="Liu X.Y."/>
            <person name="Yang K.Y."/>
            <person name="Wang M.Q."/>
            <person name="Kwok J.S."/>
            <person name="Zeng X."/>
            <person name="Yang Z."/>
            <person name="Xiao X.J."/>
            <person name="Lau C.P."/>
            <person name="Li Y."/>
            <person name="Huang Z.M."/>
            <person name="Ba J.G."/>
            <person name="Yim A.K."/>
            <person name="Ouyang C.Y."/>
            <person name="Ngai S.M."/>
            <person name="Chan T.F."/>
            <person name="Leung E.L."/>
            <person name="Liu L."/>
            <person name="Liu Z.G."/>
            <person name="Tsui S.K."/>
        </authorList>
    </citation>
    <scope>NUCLEOTIDE SEQUENCE [LARGE SCALE GENOMIC DNA]</scope>
    <source>
        <strain evidence="1">Derp</strain>
    </source>
</reference>
<proteinExistence type="predicted"/>
<comment type="caution">
    <text evidence="1">The sequence shown here is derived from an EMBL/GenBank/DDBJ whole genome shotgun (WGS) entry which is preliminary data.</text>
</comment>